<dbReference type="GO" id="GO:0016740">
    <property type="term" value="F:transferase activity"/>
    <property type="evidence" value="ECO:0007669"/>
    <property type="project" value="UniProtKB-KW"/>
</dbReference>
<dbReference type="SUPFAM" id="SSF53383">
    <property type="entry name" value="PLP-dependent transferases"/>
    <property type="match status" value="1"/>
</dbReference>
<dbReference type="Proteomes" id="UP001265746">
    <property type="component" value="Unassembled WGS sequence"/>
</dbReference>
<reference evidence="11" key="1">
    <citation type="submission" date="2023-06" db="EMBL/GenBank/DDBJ databases">
        <authorList>
            <person name="Noh H."/>
        </authorList>
    </citation>
    <scope>NUCLEOTIDE SEQUENCE</scope>
    <source>
        <strain evidence="11">DUCC20226</strain>
    </source>
</reference>
<evidence type="ECO:0000256" key="3">
    <source>
        <dbReference type="ARBA" id="ARBA00022679"/>
    </source>
</evidence>
<dbReference type="SUPFAM" id="SSF53474">
    <property type="entry name" value="alpha/beta-Hydrolases"/>
    <property type="match status" value="1"/>
</dbReference>
<feature type="region of interest" description="Disordered" evidence="6">
    <location>
        <begin position="1149"/>
        <end position="1188"/>
    </location>
</feature>
<evidence type="ECO:0000313" key="12">
    <source>
        <dbReference type="Proteomes" id="UP001265746"/>
    </source>
</evidence>
<evidence type="ECO:0000256" key="7">
    <source>
        <dbReference type="SAM" id="Phobius"/>
    </source>
</evidence>
<feature type="active site" evidence="5">
    <location>
        <position position="223"/>
    </location>
</feature>
<feature type="domain" description="Aminotransferase class I/classII large" evidence="8">
    <location>
        <begin position="447"/>
        <end position="839"/>
    </location>
</feature>
<keyword evidence="12" id="KW-1185">Reference proteome</keyword>
<feature type="domain" description="Rhodopsin" evidence="10">
    <location>
        <begin position="894"/>
        <end position="1134"/>
    </location>
</feature>
<dbReference type="EMBL" id="JAUJFL010000006">
    <property type="protein sequence ID" value="KAK2600552.1"/>
    <property type="molecule type" value="Genomic_DNA"/>
</dbReference>
<evidence type="ECO:0000256" key="2">
    <source>
        <dbReference type="ARBA" id="ARBA00010008"/>
    </source>
</evidence>
<proteinExistence type="inferred from homology"/>
<dbReference type="InterPro" id="IPR004839">
    <property type="entry name" value="Aminotransferase_I/II_large"/>
</dbReference>
<comment type="caution">
    <text evidence="11">The sequence shown here is derived from an EMBL/GenBank/DDBJ whole genome shotgun (WGS) entry which is preliminary data.</text>
</comment>
<feature type="transmembrane region" description="Helical" evidence="7">
    <location>
        <begin position="910"/>
        <end position="932"/>
    </location>
</feature>
<evidence type="ECO:0000313" key="11">
    <source>
        <dbReference type="EMBL" id="KAK2600552.1"/>
    </source>
</evidence>
<keyword evidence="4" id="KW-0663">Pyridoxal phosphate</keyword>
<dbReference type="Pfam" id="PF20684">
    <property type="entry name" value="Fung_rhodopsin"/>
    <property type="match status" value="1"/>
</dbReference>
<dbReference type="InterPro" id="IPR015421">
    <property type="entry name" value="PyrdxlP-dep_Trfase_major"/>
</dbReference>
<evidence type="ECO:0000259" key="9">
    <source>
        <dbReference type="Pfam" id="PF07859"/>
    </source>
</evidence>
<feature type="transmembrane region" description="Helical" evidence="7">
    <location>
        <begin position="952"/>
        <end position="972"/>
    </location>
</feature>
<feature type="domain" description="Alpha/beta hydrolase fold-3" evidence="9">
    <location>
        <begin position="142"/>
        <end position="352"/>
    </location>
</feature>
<dbReference type="InterPro" id="IPR050087">
    <property type="entry name" value="AON_synthase_class-II"/>
</dbReference>
<dbReference type="PANTHER" id="PTHR13693">
    <property type="entry name" value="CLASS II AMINOTRANSFERASE/8-AMINO-7-OXONONANOATE SYNTHASE"/>
    <property type="match status" value="1"/>
</dbReference>
<evidence type="ECO:0000256" key="1">
    <source>
        <dbReference type="ARBA" id="ARBA00001933"/>
    </source>
</evidence>
<feature type="transmembrane region" description="Helical" evidence="7">
    <location>
        <begin position="1112"/>
        <end position="1133"/>
    </location>
</feature>
<dbReference type="InterPro" id="IPR015422">
    <property type="entry name" value="PyrdxlP-dep_Trfase_small"/>
</dbReference>
<feature type="transmembrane region" description="Helical" evidence="7">
    <location>
        <begin position="1073"/>
        <end position="1092"/>
    </location>
</feature>
<name>A0AAD9VZ14_PHOAM</name>
<keyword evidence="7" id="KW-0812">Transmembrane</keyword>
<dbReference type="Pfam" id="PF07859">
    <property type="entry name" value="Abhydrolase_3"/>
    <property type="match status" value="1"/>
</dbReference>
<dbReference type="Gene3D" id="3.40.640.10">
    <property type="entry name" value="Type I PLP-dependent aspartate aminotransferase-like (Major domain)"/>
    <property type="match status" value="1"/>
</dbReference>
<dbReference type="InterPro" id="IPR015424">
    <property type="entry name" value="PyrdxlP-dep_Trfase"/>
</dbReference>
<keyword evidence="3" id="KW-0808">Transferase</keyword>
<dbReference type="Gene3D" id="3.40.50.1820">
    <property type="entry name" value="alpha/beta hydrolase"/>
    <property type="match status" value="1"/>
</dbReference>
<organism evidence="11 12">
    <name type="scientific">Phomopsis amygdali</name>
    <name type="common">Fusicoccum amygdali</name>
    <dbReference type="NCBI Taxonomy" id="1214568"/>
    <lineage>
        <taxon>Eukaryota</taxon>
        <taxon>Fungi</taxon>
        <taxon>Dikarya</taxon>
        <taxon>Ascomycota</taxon>
        <taxon>Pezizomycotina</taxon>
        <taxon>Sordariomycetes</taxon>
        <taxon>Sordariomycetidae</taxon>
        <taxon>Diaporthales</taxon>
        <taxon>Diaporthaceae</taxon>
        <taxon>Diaporthe</taxon>
    </lineage>
</organism>
<feature type="compositionally biased region" description="Polar residues" evidence="6">
    <location>
        <begin position="1168"/>
        <end position="1181"/>
    </location>
</feature>
<dbReference type="InterPro" id="IPR029058">
    <property type="entry name" value="AB_hydrolase_fold"/>
</dbReference>
<dbReference type="InterPro" id="IPR033140">
    <property type="entry name" value="Lipase_GDXG_put_SER_AS"/>
</dbReference>
<comment type="cofactor">
    <cofactor evidence="1">
        <name>pyridoxal 5'-phosphate</name>
        <dbReference type="ChEBI" id="CHEBI:597326"/>
    </cofactor>
</comment>
<feature type="transmembrane region" description="Helical" evidence="7">
    <location>
        <begin position="877"/>
        <end position="898"/>
    </location>
</feature>
<feature type="transmembrane region" description="Helical" evidence="7">
    <location>
        <begin position="1041"/>
        <end position="1061"/>
    </location>
</feature>
<dbReference type="Gene3D" id="3.90.1150.10">
    <property type="entry name" value="Aspartate Aminotransferase, domain 1"/>
    <property type="match status" value="1"/>
</dbReference>
<evidence type="ECO:0000259" key="10">
    <source>
        <dbReference type="Pfam" id="PF20684"/>
    </source>
</evidence>
<keyword evidence="7" id="KW-0472">Membrane</keyword>
<evidence type="ECO:0000256" key="5">
    <source>
        <dbReference type="PROSITE-ProRule" id="PRU10038"/>
    </source>
</evidence>
<dbReference type="InterPro" id="IPR049326">
    <property type="entry name" value="Rhodopsin_dom_fungi"/>
</dbReference>
<comment type="similarity">
    <text evidence="2">Belongs to the class-II pyridoxal-phosphate-dependent aminotransferase family. BioF subfamily.</text>
</comment>
<dbReference type="InterPro" id="IPR013094">
    <property type="entry name" value="AB_hydrolase_3"/>
</dbReference>
<dbReference type="PROSITE" id="PS01174">
    <property type="entry name" value="LIPASE_GDXG_SER"/>
    <property type="match status" value="1"/>
</dbReference>
<dbReference type="GO" id="GO:0009102">
    <property type="term" value="P:biotin biosynthetic process"/>
    <property type="evidence" value="ECO:0007669"/>
    <property type="project" value="TreeGrafter"/>
</dbReference>
<keyword evidence="7" id="KW-1133">Transmembrane helix</keyword>
<gene>
    <name evidence="11" type="ORF">N8I77_010077</name>
</gene>
<evidence type="ECO:0000259" key="8">
    <source>
        <dbReference type="Pfam" id="PF00155"/>
    </source>
</evidence>
<dbReference type="PANTHER" id="PTHR13693:SF77">
    <property type="entry name" value="8-AMINO-7-OXONONANOATE SYNTHASE"/>
    <property type="match status" value="1"/>
</dbReference>
<dbReference type="GO" id="GO:0030170">
    <property type="term" value="F:pyridoxal phosphate binding"/>
    <property type="evidence" value="ECO:0007669"/>
    <property type="project" value="InterPro"/>
</dbReference>
<dbReference type="AlphaFoldDB" id="A0AAD9VZ14"/>
<accession>A0AAD9VZ14</accession>
<evidence type="ECO:0000256" key="4">
    <source>
        <dbReference type="ARBA" id="ARBA00022898"/>
    </source>
</evidence>
<evidence type="ECO:0000256" key="6">
    <source>
        <dbReference type="SAM" id="MobiDB-lite"/>
    </source>
</evidence>
<dbReference type="Pfam" id="PF00155">
    <property type="entry name" value="Aminotran_1_2"/>
    <property type="match status" value="1"/>
</dbReference>
<dbReference type="GO" id="GO:0016787">
    <property type="term" value="F:hydrolase activity"/>
    <property type="evidence" value="ECO:0007669"/>
    <property type="project" value="InterPro"/>
</dbReference>
<feature type="transmembrane region" description="Helical" evidence="7">
    <location>
        <begin position="993"/>
        <end position="1013"/>
    </location>
</feature>
<protein>
    <submittedName>
        <fullName evidence="11">Uncharacterized protein</fullName>
    </submittedName>
</protein>
<sequence>MRIHYISNLAGMTAHSQHPLVSYQPLRSFFQLSYAILVILRLPYYATISLIPSLRPIRTWTAKQTFMSRLVYPLLDATSRVGITEKLTLEPGKEGERFQTVPVPSSDLFKGALASETIKPQEVGGTWFPNAPGKDIASKTAVLYFHGGAFIQGDGRTVQCGSIAKKFLDTGAADAVFSLQYRLSGYNGVNPFPAALQDALSSYVFLLNTLNIPSSQILIAGDSSGGNLATALLRYLHEFGSAINTPTPKCAVLLSPWVEPFYYDSRGNPNRNTDFTPGTFGAWGAHSYAGKLPRTDPYITPLGNPFPTPVPMFVNAGTAELFYERITKWASEMREAGSVVELHIEENAVHDTFLVGDIIGFADSAWGVATKMAEFTSTMGDYGQDTDSEIPPISTFITRLRDTAPQLSQSRHTNSTFYRNLEEVLDSRRTTGLYWSVVENQWQVGDAVDFCSGDILGLSRSDARRAEFHAEVARHPDFSIGSNGVRLMDGNSKYLEQAEKDIAAFHGAEDGLLVGSAFEANVAVWTALPRPGDVIVYDALVHASTHEGVNKSLAIDKFEFPHNDVEGFRRVLLEVFKSQRLVQQGKRSILVAVESIYSMDGDVCPLQELVDVAHELSAGHGNIQFVVDEAHSIGVIGPKGSGLVCELGLQKEIAIVVHSYGKAIGATGAIILGNKITRGALTNFARSVIYTTAPSFLFIAAIKSGYTLLESGQTEEASNTLNIDLTDAVTDPRAQERIQSLAMLFFDLLTSHPTWPEAEKRGLLRVPLVDGWEERSFLAHILPVMTRPEYTWWLFFQLLARGFCVFPVEHPVVPAGKGRLRVIIHASNTEDQVQGFVDAVFSWVEEMIKIEDGETTATVSLAADRVYTWMSDSGPGLVISCSILGFISTVFVLLRFWARRLTRQSFGLDGWLCLAALLCHHAVLAAAGITVYKGGLGRDIRITSTQDPNSVVWLFQGVFIGEVGYTYSSPLIKLSVLSFYWRIFPTPFVKMGCKILGAASIAWCIAITILDFVQCRPLEAFWYLELQVLPTTKCLDPTLCFLGNSIVNAIIDFFTLVLPLHEVSKLYISTKKKLVIGSVFLLGGIAFAASMVRSIATGIMVREGVTNFTRTATVVEIYVAIIGACMPTLVPIYRQLRYGDPLKSNTTGISKQTLPVKGSSAQKKHLDNTGSFERLSNTDNDFMSDDYRDNRRVNISSRQAGAPGYNQGESYQMDGVMVTQKTVWSEHKQNSNVV</sequence>